<feature type="non-terminal residue" evidence="1">
    <location>
        <position position="129"/>
    </location>
</feature>
<feature type="non-terminal residue" evidence="1">
    <location>
        <position position="1"/>
    </location>
</feature>
<accession>A0A0B6Y390</accession>
<proteinExistence type="predicted"/>
<dbReference type="EMBL" id="HACG01003100">
    <property type="protein sequence ID" value="CEK49965.1"/>
    <property type="molecule type" value="Transcribed_RNA"/>
</dbReference>
<gene>
    <name evidence="1" type="primary">ORF9432</name>
</gene>
<protein>
    <submittedName>
        <fullName evidence="1">Uncharacterized protein</fullName>
    </submittedName>
</protein>
<dbReference type="AlphaFoldDB" id="A0A0B6Y390"/>
<name>A0A0B6Y390_9EUPU</name>
<evidence type="ECO:0000313" key="1">
    <source>
        <dbReference type="EMBL" id="CEK49965.1"/>
    </source>
</evidence>
<reference evidence="1" key="1">
    <citation type="submission" date="2014-12" db="EMBL/GenBank/DDBJ databases">
        <title>Insight into the proteome of Arion vulgaris.</title>
        <authorList>
            <person name="Aradska J."/>
            <person name="Bulat T."/>
            <person name="Smidak R."/>
            <person name="Sarate P."/>
            <person name="Gangsoo J."/>
            <person name="Sialana F."/>
            <person name="Bilban M."/>
            <person name="Lubec G."/>
        </authorList>
    </citation>
    <scope>NUCLEOTIDE SEQUENCE</scope>
    <source>
        <tissue evidence="1">Skin</tissue>
    </source>
</reference>
<organism evidence="1">
    <name type="scientific">Arion vulgaris</name>
    <dbReference type="NCBI Taxonomy" id="1028688"/>
    <lineage>
        <taxon>Eukaryota</taxon>
        <taxon>Metazoa</taxon>
        <taxon>Spiralia</taxon>
        <taxon>Lophotrochozoa</taxon>
        <taxon>Mollusca</taxon>
        <taxon>Gastropoda</taxon>
        <taxon>Heterobranchia</taxon>
        <taxon>Euthyneura</taxon>
        <taxon>Panpulmonata</taxon>
        <taxon>Eupulmonata</taxon>
        <taxon>Stylommatophora</taxon>
        <taxon>Helicina</taxon>
        <taxon>Arionoidea</taxon>
        <taxon>Arionidae</taxon>
        <taxon>Arion</taxon>
    </lineage>
</organism>
<sequence length="129" mass="14449">GNLRRFCGQRKDAEGSQIWPPQIIAPIENNSSSNHDLTNMCNSVRNGVTTFCNASDDLTATNTQNIVNNSNENNTFRDSMNFLNLTDPEEISNISKEFRTTSRNNIINSNDNITDFKTSNSTHNCNESN</sequence>